<dbReference type="AlphaFoldDB" id="A0A5M6CPF8"/>
<keyword evidence="1" id="KW-0812">Transmembrane</keyword>
<comment type="caution">
    <text evidence="2">The sequence shown here is derived from an EMBL/GenBank/DDBJ whole genome shotgun (WGS) entry which is preliminary data.</text>
</comment>
<dbReference type="EMBL" id="VWSH01000001">
    <property type="protein sequence ID" value="KAA5537131.1"/>
    <property type="molecule type" value="Genomic_DNA"/>
</dbReference>
<sequence>MSCSRHSEENEFYSFTIMNGLNKIIGFFSWSVAVIMFSCDAHAQGCSDAGFCTAGAIQASDNKNESKFNAVGLGMNIANGEKKTAVLIPQLSYTRNLNQHSFLEIRLPYYIASGDLGNYSGIGDPIISYTNKFFGEKDFQLSFTGGIKIGLGKTNAITTKDHPLPMPYQPGLGTTDIILGLRADYKNFLSFAAGYQQPLFQYNNNGYLSAQYPDEPEAYKSFPDSRHLRRKGDALLRTDIHFDVRRFRITAGPLLIYHLGNDKATDLSGTQFEISGSKGITLNATAGLQYVNERVTLQLLAGAPVIARKSRPDGLTRSWSITPTFIYKF</sequence>
<accession>A0A5M6CPF8</accession>
<dbReference type="Proteomes" id="UP000323632">
    <property type="component" value="Unassembled WGS sequence"/>
</dbReference>
<reference evidence="2 3" key="1">
    <citation type="submission" date="2019-09" db="EMBL/GenBank/DDBJ databases">
        <title>Genome sequence and assembly of Taibaiella sp.</title>
        <authorList>
            <person name="Chhetri G."/>
        </authorList>
    </citation>
    <scope>NUCLEOTIDE SEQUENCE [LARGE SCALE GENOMIC DNA]</scope>
    <source>
        <strain evidence="2 3">KVB11</strain>
    </source>
</reference>
<name>A0A5M6CPF8_9BACT</name>
<keyword evidence="1" id="KW-1133">Transmembrane helix</keyword>
<evidence type="ECO:0000256" key="1">
    <source>
        <dbReference type="SAM" id="Phobius"/>
    </source>
</evidence>
<protein>
    <submittedName>
        <fullName evidence="2">Uncharacterized protein</fullName>
    </submittedName>
</protein>
<gene>
    <name evidence="2" type="ORF">F0919_05520</name>
</gene>
<evidence type="ECO:0000313" key="3">
    <source>
        <dbReference type="Proteomes" id="UP000323632"/>
    </source>
</evidence>
<evidence type="ECO:0000313" key="2">
    <source>
        <dbReference type="EMBL" id="KAA5537131.1"/>
    </source>
</evidence>
<dbReference type="RefSeq" id="WP_150031707.1">
    <property type="nucleotide sequence ID" value="NZ_VWSH01000001.1"/>
</dbReference>
<feature type="transmembrane region" description="Helical" evidence="1">
    <location>
        <begin position="12"/>
        <end position="37"/>
    </location>
</feature>
<proteinExistence type="predicted"/>
<organism evidence="2 3">
    <name type="scientific">Taibaiella lutea</name>
    <dbReference type="NCBI Taxonomy" id="2608001"/>
    <lineage>
        <taxon>Bacteria</taxon>
        <taxon>Pseudomonadati</taxon>
        <taxon>Bacteroidota</taxon>
        <taxon>Chitinophagia</taxon>
        <taxon>Chitinophagales</taxon>
        <taxon>Chitinophagaceae</taxon>
        <taxon>Taibaiella</taxon>
    </lineage>
</organism>
<keyword evidence="1" id="KW-0472">Membrane</keyword>
<keyword evidence="3" id="KW-1185">Reference proteome</keyword>